<feature type="coiled-coil region" evidence="6">
    <location>
        <begin position="187"/>
        <end position="231"/>
    </location>
</feature>
<dbReference type="NCBIfam" id="TIGR02168">
    <property type="entry name" value="SMC_prok_B"/>
    <property type="match status" value="1"/>
</dbReference>
<dbReference type="Gene3D" id="1.20.1060.20">
    <property type="match status" value="1"/>
</dbReference>
<evidence type="ECO:0000256" key="5">
    <source>
        <dbReference type="ARBA" id="ARBA00023125"/>
    </source>
</evidence>
<comment type="subunit">
    <text evidence="6">Homodimer.</text>
</comment>
<dbReference type="EMBL" id="KP211882">
    <property type="protein sequence ID" value="ANV80274.1"/>
    <property type="molecule type" value="Genomic_DNA"/>
</dbReference>
<dbReference type="HAMAP" id="MF_01894">
    <property type="entry name" value="Smc_prok"/>
    <property type="match status" value="1"/>
</dbReference>
<feature type="domain" description="SMC hinge" evidence="7">
    <location>
        <begin position="533"/>
        <end position="651"/>
    </location>
</feature>
<dbReference type="AlphaFoldDB" id="A0A1B1TDB9"/>
<dbReference type="SUPFAM" id="SSF57997">
    <property type="entry name" value="Tropomyosin"/>
    <property type="match status" value="1"/>
</dbReference>
<dbReference type="GO" id="GO:0007062">
    <property type="term" value="P:sister chromatid cohesion"/>
    <property type="evidence" value="ECO:0007669"/>
    <property type="project" value="InterPro"/>
</dbReference>
<evidence type="ECO:0000256" key="6">
    <source>
        <dbReference type="HAMAP-Rule" id="MF_01894"/>
    </source>
</evidence>
<dbReference type="GO" id="GO:0006260">
    <property type="term" value="P:DNA replication"/>
    <property type="evidence" value="ECO:0007669"/>
    <property type="project" value="UniProtKB-UniRule"/>
</dbReference>
<proteinExistence type="inferred from homology"/>
<evidence type="ECO:0000313" key="8">
    <source>
        <dbReference type="EMBL" id="ANV80274.1"/>
    </source>
</evidence>
<dbReference type="Gene3D" id="3.30.70.1620">
    <property type="match status" value="1"/>
</dbReference>
<dbReference type="Gene3D" id="1.10.287.1490">
    <property type="match status" value="2"/>
</dbReference>
<feature type="binding site" evidence="6">
    <location>
        <begin position="32"/>
        <end position="39"/>
    </location>
    <ligand>
        <name>ATP</name>
        <dbReference type="ChEBI" id="CHEBI:30616"/>
    </ligand>
</feature>
<dbReference type="SMART" id="SM00968">
    <property type="entry name" value="SMC_hinge"/>
    <property type="match status" value="1"/>
</dbReference>
<keyword evidence="4 6" id="KW-0175">Coiled coil</keyword>
<dbReference type="Pfam" id="PF02463">
    <property type="entry name" value="SMC_N"/>
    <property type="match status" value="2"/>
</dbReference>
<keyword evidence="2 6" id="KW-0547">Nucleotide-binding</keyword>
<dbReference type="GO" id="GO:0005737">
    <property type="term" value="C:cytoplasm"/>
    <property type="evidence" value="ECO:0007669"/>
    <property type="project" value="UniProtKB-SubCell"/>
</dbReference>
<comment type="function">
    <text evidence="6">Required for chromosome condensation and partitioning.</text>
</comment>
<dbReference type="GO" id="GO:0003677">
    <property type="term" value="F:DNA binding"/>
    <property type="evidence" value="ECO:0007669"/>
    <property type="project" value="UniProtKB-UniRule"/>
</dbReference>
<dbReference type="InterPro" id="IPR027417">
    <property type="entry name" value="P-loop_NTPase"/>
</dbReference>
<sequence length="1195" mass="134114">MRLLELKFENFKSFKGHVTVPLGPGFTCITGPNGSGKSNITDAILFILGSRSTKLLRARKLKQLIHGFQEGSKKKSGPKSCKVSMSFDNSDRFLAIEKDLVTFTKGIKLKGKDTTTYYQIDKKKSSAREFEALFSRAGLYATGYNIIQQGDVIQTSLMSGIERRRKMEDVAGITAYDNRLKRTRSARKSVEADLVLLNERAKESKRTLKQLEREKEDAEKLEIIIKEINENEISLKFRTIFDLEAEIESRREIVDKYTKELEKIDKKQYKRREDIEANQLKFKEIENEIGISGGNKARELQEELDKARVAHALAGRNAESAQNELRDLEIERKTITGEHKVASKELKTLTKELDSLNKIIKTLESKVSAKVTRLTELEGAAANNSEVVKKQRDQLEELRKKAGGLEMQRHRIEGEKEQLENQLTNAKEQVIRSKQWLDSITTDAKEADFQLKDMEIGNKSANQNLEKIKKKHKDVLKSIEKYQNELSGLESQLRNLSMKLASKEAAQRAREEFGGYAKGVKAILQCRDEGKLSGIIGTVAELGRVDEKYATALEVAAGARLQSIVTENDRAAADAIEFLKRNNIGRVRFLPLNKIHSYKPSAAALLISKKTSAIGFAQDLVKFDSRYKDAFGNVFGDTVIVDSLSNARKHLGKGRMVTLQGEVLESGGALVGGSAPRTGVGFGTADRTEIDSLSAEIGNLDAEKLQKSSALGELIDSAGKLATARQELESEKAAFQTRVTDYDGRAEEVKKRVQEAEDALKSREGMVEALQGEIIERKESVEALEQEIQNITSEISNATKDLQTIAGGKSSKNIAKLQSDLDEFREELSGKQSQFAALSAKTEAIQSDVGRLKGDLDLNQKEQKELQITLKQETQNSAKLDKELKKLRKEEETKFKQLKGLRDSRDNLHDILTELKSEFATNQELKRSRKHAMNDLKVEIATREPRLLEAKNKISDDIKTPQTVLSREKLENNKEILERKRSRLGSVNMLSLDHYRLEAERFGEIKKHRKQLKEEVRRLESLETKISDKKENKFMGVYNHIGESFKTSFKEITGGGEAWLVLENEDSPFEGGVTIKARMPKKKLYPVEALSGGEKSLVSMAFIFAIQGYDPSPFYLLDEPDQNLDGVNTEHIGRAIALQSSFAQFLVVSLHHAALREAENVIGVFMGDDGVSRLHQIQDVNTFISSLPTETEANA</sequence>
<evidence type="ECO:0000256" key="1">
    <source>
        <dbReference type="ARBA" id="ARBA00022490"/>
    </source>
</evidence>
<dbReference type="PANTHER" id="PTHR43977">
    <property type="entry name" value="STRUCTURAL MAINTENANCE OF CHROMOSOMES PROTEIN 3"/>
    <property type="match status" value="1"/>
</dbReference>
<dbReference type="NCBIfam" id="TIGR02169">
    <property type="entry name" value="SMC_prok_A"/>
    <property type="match status" value="1"/>
</dbReference>
<keyword evidence="3 6" id="KW-0067">ATP-binding</keyword>
<feature type="coiled-coil region" evidence="6">
    <location>
        <begin position="297"/>
        <end position="506"/>
    </location>
</feature>
<dbReference type="GO" id="GO:0005524">
    <property type="term" value="F:ATP binding"/>
    <property type="evidence" value="ECO:0007669"/>
    <property type="project" value="UniProtKB-UniRule"/>
</dbReference>
<dbReference type="Gene3D" id="3.40.50.300">
    <property type="entry name" value="P-loop containing nucleotide triphosphate hydrolases"/>
    <property type="match status" value="2"/>
</dbReference>
<reference evidence="8" key="1">
    <citation type="submission" date="2014-11" db="EMBL/GenBank/DDBJ databases">
        <authorList>
            <person name="Zhu J."/>
            <person name="Qi W."/>
            <person name="Song R."/>
        </authorList>
    </citation>
    <scope>NUCLEOTIDE SEQUENCE</scope>
</reference>
<dbReference type="SUPFAM" id="SSF52540">
    <property type="entry name" value="P-loop containing nucleoside triphosphate hydrolases"/>
    <property type="match status" value="1"/>
</dbReference>
<dbReference type="GO" id="GO:0005694">
    <property type="term" value="C:chromosome"/>
    <property type="evidence" value="ECO:0007669"/>
    <property type="project" value="InterPro"/>
</dbReference>
<dbReference type="PIRSF" id="PIRSF005719">
    <property type="entry name" value="SMC"/>
    <property type="match status" value="1"/>
</dbReference>
<keyword evidence="5 6" id="KW-0238">DNA-binding</keyword>
<reference evidence="8" key="2">
    <citation type="journal article" date="2015" name="ISME J.">
        <title>A new class of marine Euryarchaeota group II from the Mediterranean deep chlorophyll maximum.</title>
        <authorList>
            <person name="Martin-Cuadrado A.B."/>
            <person name="Garcia-Heredia I."/>
            <person name="Molto A.G."/>
            <person name="Lopez-Ubeda R."/>
            <person name="Kimes N."/>
            <person name="Lopez-Garcia P."/>
            <person name="Moreira D."/>
            <person name="Rodriguez-Valera F."/>
        </authorList>
    </citation>
    <scope>NUCLEOTIDE SEQUENCE</scope>
</reference>
<comment type="domain">
    <text evidence="6">Contains large globular domains required for ATP hydrolysis at each terminus and a third globular domain forming a flexible hinge near the middle of the molecule. These domains are separated by coiled-coil structures.</text>
</comment>
<dbReference type="Pfam" id="PF06470">
    <property type="entry name" value="SMC_hinge"/>
    <property type="match status" value="1"/>
</dbReference>
<feature type="coiled-coil region" evidence="6">
    <location>
        <begin position="739"/>
        <end position="918"/>
    </location>
</feature>
<evidence type="ECO:0000256" key="3">
    <source>
        <dbReference type="ARBA" id="ARBA00022840"/>
    </source>
</evidence>
<protein>
    <recommendedName>
        <fullName evidence="6">Chromosome partition protein Smc</fullName>
    </recommendedName>
</protein>
<evidence type="ECO:0000256" key="2">
    <source>
        <dbReference type="ARBA" id="ARBA00022741"/>
    </source>
</evidence>
<dbReference type="InterPro" id="IPR003395">
    <property type="entry name" value="RecF/RecN/SMC_N"/>
</dbReference>
<dbReference type="GO" id="GO:0007059">
    <property type="term" value="P:chromosome segregation"/>
    <property type="evidence" value="ECO:0007669"/>
    <property type="project" value="UniProtKB-UniRule"/>
</dbReference>
<comment type="subcellular location">
    <subcellularLocation>
        <location evidence="6">Cytoplasm</location>
    </subcellularLocation>
</comment>
<comment type="similarity">
    <text evidence="6">Belongs to the SMC family.</text>
</comment>
<dbReference type="SUPFAM" id="SSF75553">
    <property type="entry name" value="Smc hinge domain"/>
    <property type="match status" value="1"/>
</dbReference>
<dbReference type="GO" id="GO:0030261">
    <property type="term" value="P:chromosome condensation"/>
    <property type="evidence" value="ECO:0007669"/>
    <property type="project" value="InterPro"/>
</dbReference>
<dbReference type="InterPro" id="IPR010935">
    <property type="entry name" value="SMC_hinge"/>
</dbReference>
<accession>A0A1B1TDB9</accession>
<dbReference type="GO" id="GO:0016887">
    <property type="term" value="F:ATP hydrolysis activity"/>
    <property type="evidence" value="ECO:0007669"/>
    <property type="project" value="InterPro"/>
</dbReference>
<feature type="coiled-coil region" evidence="6">
    <location>
        <begin position="967"/>
        <end position="1032"/>
    </location>
</feature>
<organism evidence="8">
    <name type="scientific">uncultured Poseidoniia archaeon</name>
    <dbReference type="NCBI Taxonomy" id="1697135"/>
    <lineage>
        <taxon>Archaea</taxon>
        <taxon>Methanobacteriati</taxon>
        <taxon>Thermoplasmatota</taxon>
        <taxon>Candidatus Poseidoniia</taxon>
        <taxon>environmental samples</taxon>
    </lineage>
</organism>
<name>A0A1B1TDB9_9ARCH</name>
<dbReference type="InterPro" id="IPR036277">
    <property type="entry name" value="SMC_hinge_sf"/>
</dbReference>
<evidence type="ECO:0000259" key="7">
    <source>
        <dbReference type="SMART" id="SM00968"/>
    </source>
</evidence>
<dbReference type="InterPro" id="IPR024704">
    <property type="entry name" value="SMC"/>
</dbReference>
<evidence type="ECO:0000256" key="4">
    <source>
        <dbReference type="ARBA" id="ARBA00023054"/>
    </source>
</evidence>
<dbReference type="InterPro" id="IPR011890">
    <property type="entry name" value="SMC_prok"/>
</dbReference>
<gene>
    <name evidence="6" type="primary">smc</name>
</gene>
<keyword evidence="1 6" id="KW-0963">Cytoplasm</keyword>